<feature type="transmembrane region" description="Helical" evidence="2">
    <location>
        <begin position="539"/>
        <end position="556"/>
    </location>
</feature>
<dbReference type="InterPro" id="IPR056074">
    <property type="entry name" value="DUF7657"/>
</dbReference>
<feature type="transmembrane region" description="Helical" evidence="2">
    <location>
        <begin position="211"/>
        <end position="232"/>
    </location>
</feature>
<feature type="transmembrane region" description="Helical" evidence="2">
    <location>
        <begin position="283"/>
        <end position="301"/>
    </location>
</feature>
<feature type="transmembrane region" description="Helical" evidence="2">
    <location>
        <begin position="383"/>
        <end position="403"/>
    </location>
</feature>
<feature type="transmembrane region" description="Helical" evidence="2">
    <location>
        <begin position="74"/>
        <end position="91"/>
    </location>
</feature>
<accession>I2GSL2</accession>
<dbReference type="AlphaFoldDB" id="I2GSL2"/>
<keyword evidence="2" id="KW-0472">Membrane</keyword>
<dbReference type="EMBL" id="CAIT01000010">
    <property type="protein sequence ID" value="CCH56891.1"/>
    <property type="molecule type" value="Genomic_DNA"/>
</dbReference>
<comment type="caution">
    <text evidence="5">The sequence shown here is derived from an EMBL/GenBank/DDBJ whole genome shotgun (WGS) entry which is preliminary data.</text>
</comment>
<sequence>MSKKQKPKPQPAAAKPKPVQGSPVNVAAVEPPVPKLDSPTPTKSTRSASEPVTSSKEAVPTDTRLIRFDKRVKWFLSICAGLFLLLTLLKIHGSSVSAWNQIIPDGSDAKRGLISGKPKMIRVDEYGVLSPFMLSQAANGFELENESIGGGSVPMVLGVPVKHFITVFRPHFWGFFLLDLERGFAWWWNFKIFGILISATLLFLVLTRNNFWLSVFGGVWLLLSSGTIWWFSTGLTEMIIGACLIPTTVIYLLYGQSNRQILIAAALTAYASLYFASHLYPPYQVPLAYLMGFLLIGYVLTQPRDDLFSRFPIKAAGVVTALGLIGIIGFLYYQDAKPTLDLMLNTAYPGKRVDFGGTGFASTLFAEYINSFYLTDQRFPKNWLNSCELSHYLCFAPLILLWLPYQWSQEKKVNYTLAGVALFVIFGWLWITVGFPEGLSKLTLMSTSPTRRAQIPFGVGNVVLAVLFLNSARNLSANHTTLLRVLAVAGAVAVVLVAATQLNTSAPGFFRTDQLLVAGLYFGILNALILPVWAFSYRVAAVCLGILIALLPNLGVNPIAKGLSPITENALYRTISSIRQQDPEARWVVFGNNYITYLVEATGVKQISGVKYTPNFKIMRALDPKPVYDTVYNRYAHSVYFSMPNQQDTVIMGNGGSYDAYGVNIDPCSAKLKKLNVRYVLFEQVKQPADTRCMTLVSELGSLKIYKIND</sequence>
<name>I2GSL2_9BACT</name>
<feature type="transmembrane region" description="Helical" evidence="2">
    <location>
        <begin position="514"/>
        <end position="532"/>
    </location>
</feature>
<feature type="transmembrane region" description="Helical" evidence="2">
    <location>
        <begin position="261"/>
        <end position="277"/>
    </location>
</feature>
<evidence type="ECO:0000256" key="2">
    <source>
        <dbReference type="SAM" id="Phobius"/>
    </source>
</evidence>
<feature type="compositionally biased region" description="Low complexity" evidence="1">
    <location>
        <begin position="11"/>
        <end position="30"/>
    </location>
</feature>
<dbReference type="STRING" id="1185876.BN8_06281"/>
<organism evidence="5 6">
    <name type="scientific">Fibrisoma limi BUZ 3</name>
    <dbReference type="NCBI Taxonomy" id="1185876"/>
    <lineage>
        <taxon>Bacteria</taxon>
        <taxon>Pseudomonadati</taxon>
        <taxon>Bacteroidota</taxon>
        <taxon>Cytophagia</taxon>
        <taxon>Cytophagales</taxon>
        <taxon>Spirosomataceae</taxon>
        <taxon>Fibrisoma</taxon>
    </lineage>
</organism>
<reference evidence="5 6" key="1">
    <citation type="journal article" date="2012" name="J. Bacteriol.">
        <title>Genome Sequence of the Filamentous Bacterium Fibrisoma limi BUZ 3T.</title>
        <authorList>
            <person name="Filippini M."/>
            <person name="Qi W."/>
            <person name="Jaenicke S."/>
            <person name="Goesmann A."/>
            <person name="Smits T.H."/>
            <person name="Bagheri H.C."/>
        </authorList>
    </citation>
    <scope>NUCLEOTIDE SEQUENCE [LARGE SCALE GENOMIC DNA]</scope>
    <source>
        <strain evidence="6">BUZ 3T</strain>
    </source>
</reference>
<protein>
    <recommendedName>
        <fullName evidence="7">Glycosyltransferase RgtA/B/C/D-like domain-containing protein</fullName>
    </recommendedName>
</protein>
<feature type="transmembrane region" description="Helical" evidence="2">
    <location>
        <begin position="415"/>
        <end position="433"/>
    </location>
</feature>
<evidence type="ECO:0000313" key="5">
    <source>
        <dbReference type="EMBL" id="CCH56891.1"/>
    </source>
</evidence>
<gene>
    <name evidence="5" type="ORF">BN8_06281</name>
</gene>
<feature type="transmembrane region" description="Helical" evidence="2">
    <location>
        <begin position="482"/>
        <end position="502"/>
    </location>
</feature>
<evidence type="ECO:0000259" key="4">
    <source>
        <dbReference type="Pfam" id="PF24677"/>
    </source>
</evidence>
<evidence type="ECO:0008006" key="7">
    <source>
        <dbReference type="Google" id="ProtNLM"/>
    </source>
</evidence>
<feature type="domain" description="DUF7654" evidence="3">
    <location>
        <begin position="565"/>
        <end position="709"/>
    </location>
</feature>
<proteinExistence type="predicted"/>
<feature type="transmembrane region" description="Helical" evidence="2">
    <location>
        <begin position="185"/>
        <end position="204"/>
    </location>
</feature>
<dbReference type="Pfam" id="PF24672">
    <property type="entry name" value="DUF7654"/>
    <property type="match status" value="1"/>
</dbReference>
<dbReference type="OrthoDB" id="909787at2"/>
<dbReference type="InterPro" id="IPR056071">
    <property type="entry name" value="DUF7654"/>
</dbReference>
<evidence type="ECO:0000256" key="1">
    <source>
        <dbReference type="SAM" id="MobiDB-lite"/>
    </source>
</evidence>
<dbReference type="eggNOG" id="ENOG502Z7Q8">
    <property type="taxonomic scope" value="Bacteria"/>
</dbReference>
<evidence type="ECO:0000259" key="3">
    <source>
        <dbReference type="Pfam" id="PF24672"/>
    </source>
</evidence>
<feature type="compositionally biased region" description="Polar residues" evidence="1">
    <location>
        <begin position="39"/>
        <end position="56"/>
    </location>
</feature>
<keyword evidence="2" id="KW-0812">Transmembrane</keyword>
<feature type="transmembrane region" description="Helical" evidence="2">
    <location>
        <begin position="238"/>
        <end position="254"/>
    </location>
</feature>
<feature type="domain" description="DUF7657" evidence="4">
    <location>
        <begin position="73"/>
        <end position="470"/>
    </location>
</feature>
<evidence type="ECO:0000313" key="6">
    <source>
        <dbReference type="Proteomes" id="UP000009309"/>
    </source>
</evidence>
<feature type="transmembrane region" description="Helical" evidence="2">
    <location>
        <begin position="313"/>
        <end position="333"/>
    </location>
</feature>
<keyword evidence="2" id="KW-1133">Transmembrane helix</keyword>
<feature type="region of interest" description="Disordered" evidence="1">
    <location>
        <begin position="1"/>
        <end position="59"/>
    </location>
</feature>
<keyword evidence="6" id="KW-1185">Reference proteome</keyword>
<dbReference type="Proteomes" id="UP000009309">
    <property type="component" value="Unassembled WGS sequence"/>
</dbReference>
<feature type="transmembrane region" description="Helical" evidence="2">
    <location>
        <begin position="453"/>
        <end position="470"/>
    </location>
</feature>
<dbReference type="Pfam" id="PF24677">
    <property type="entry name" value="DUF7657"/>
    <property type="match status" value="1"/>
</dbReference>